<evidence type="ECO:0000256" key="1">
    <source>
        <dbReference type="SAM" id="Phobius"/>
    </source>
</evidence>
<feature type="transmembrane region" description="Helical" evidence="1">
    <location>
        <begin position="354"/>
        <end position="375"/>
    </location>
</feature>
<dbReference type="EMBL" id="JAFMYU010000015">
    <property type="protein sequence ID" value="MBO0932943.1"/>
    <property type="molecule type" value="Genomic_DNA"/>
</dbReference>
<feature type="transmembrane region" description="Helical" evidence="1">
    <location>
        <begin position="330"/>
        <end position="347"/>
    </location>
</feature>
<evidence type="ECO:0000313" key="3">
    <source>
        <dbReference type="Proteomes" id="UP000664795"/>
    </source>
</evidence>
<feature type="transmembrane region" description="Helical" evidence="1">
    <location>
        <begin position="96"/>
        <end position="115"/>
    </location>
</feature>
<name>A0A939GAT1_9BACT</name>
<feature type="transmembrane region" description="Helical" evidence="1">
    <location>
        <begin position="173"/>
        <end position="200"/>
    </location>
</feature>
<organism evidence="2 3">
    <name type="scientific">Fibrella aquatilis</name>
    <dbReference type="NCBI Taxonomy" id="2817059"/>
    <lineage>
        <taxon>Bacteria</taxon>
        <taxon>Pseudomonadati</taxon>
        <taxon>Bacteroidota</taxon>
        <taxon>Cytophagia</taxon>
        <taxon>Cytophagales</taxon>
        <taxon>Spirosomataceae</taxon>
        <taxon>Fibrella</taxon>
    </lineage>
</organism>
<keyword evidence="1" id="KW-0472">Membrane</keyword>
<feature type="transmembrane region" description="Helical" evidence="1">
    <location>
        <begin position="12"/>
        <end position="32"/>
    </location>
</feature>
<sequence length="561" mass="62176">MSLSITRPRQIWPTLLGILLLALPVLVWLYVLQRYAVNVVMFDDYALLRFITHWANPATSWATRLSELLAVHNTHYIIYDRLVALATYYATGHINFLAMIVLGNAALLGIVWRLWTLFRELNLPVWAFLPVPCWVLSLQSHENMFWAMAGLQNFTVVWFVLESLYQLHRRQSLALPLGLGVAAVLTSGNGVLAFLVGSLVLLHQRRRGANGLIWWGITALVMLVRLTILPVNEHKTPFMNWIPNTFLSLGSGMTNQDARLLPMLAGVGLGGLLGLALLAWLFGLGNVGKRLQQQSTTNVLMAFAVVILATCLLLAIYRPTEDILRDRYKIYAHLALSVAYLLALSVMKRSWVRGLAAGVAAGAVAMNVAAFHASMPAVVAAHQLRQADAYNFHFYQTVVPLPYFRGPLDSLLLEAKQRDTYQFPVAFIPPTTWPTIALISPVSIRIAPDLTVNNSMIGFHPNVVNISQPTVPRVPEGPGGRGTYVVIEASDGKRFLMPATPAKSGFRHFLTSGELFHPGLSAGIFAKRFTPGSYRVKVLQVTDRTPRLYDTGQQLQIDGVN</sequence>
<feature type="transmembrane region" description="Helical" evidence="1">
    <location>
        <begin position="121"/>
        <end position="138"/>
    </location>
</feature>
<keyword evidence="1" id="KW-1133">Transmembrane helix</keyword>
<protein>
    <submittedName>
        <fullName evidence="2">Uncharacterized protein</fullName>
    </submittedName>
</protein>
<dbReference type="RefSeq" id="WP_207336901.1">
    <property type="nucleotide sequence ID" value="NZ_JAFMYU010000015.1"/>
</dbReference>
<feature type="transmembrane region" description="Helical" evidence="1">
    <location>
        <begin position="212"/>
        <end position="231"/>
    </location>
</feature>
<accession>A0A939GAT1</accession>
<dbReference type="AlphaFoldDB" id="A0A939GAT1"/>
<evidence type="ECO:0000313" key="2">
    <source>
        <dbReference type="EMBL" id="MBO0932943.1"/>
    </source>
</evidence>
<comment type="caution">
    <text evidence="2">The sequence shown here is derived from an EMBL/GenBank/DDBJ whole genome shotgun (WGS) entry which is preliminary data.</text>
</comment>
<proteinExistence type="predicted"/>
<feature type="transmembrane region" description="Helical" evidence="1">
    <location>
        <begin position="299"/>
        <end position="318"/>
    </location>
</feature>
<dbReference type="Proteomes" id="UP000664795">
    <property type="component" value="Unassembled WGS sequence"/>
</dbReference>
<feature type="transmembrane region" description="Helical" evidence="1">
    <location>
        <begin position="145"/>
        <end position="161"/>
    </location>
</feature>
<feature type="transmembrane region" description="Helical" evidence="1">
    <location>
        <begin position="263"/>
        <end position="287"/>
    </location>
</feature>
<gene>
    <name evidence="2" type="ORF">J2I48_18180</name>
</gene>
<keyword evidence="1" id="KW-0812">Transmembrane</keyword>
<keyword evidence="3" id="KW-1185">Reference proteome</keyword>
<reference evidence="2 3" key="1">
    <citation type="submission" date="2021-03" db="EMBL/GenBank/DDBJ databases">
        <title>Fibrella sp. HMF5036 genome sequencing and assembly.</title>
        <authorList>
            <person name="Kang H."/>
            <person name="Kim H."/>
            <person name="Bae S."/>
            <person name="Joh K."/>
        </authorList>
    </citation>
    <scope>NUCLEOTIDE SEQUENCE [LARGE SCALE GENOMIC DNA]</scope>
    <source>
        <strain evidence="2 3">HMF5036</strain>
    </source>
</reference>